<evidence type="ECO:0000313" key="2">
    <source>
        <dbReference type="Proteomes" id="UP000183974"/>
    </source>
</evidence>
<dbReference type="STRING" id="337701.SAMN05444398_10987"/>
<sequence length="226" mass="25108">MSATTLALVAAGVAGLGTLYVKDNRREKSRRALSFEGCRGYLENERVTLEETGYPKVTGRYHGTEVEIRLAVDTIQLRKLPVLWLMVTVQRSVPVTGVVDIMTRATNSEIFSPHNDLPVALPLPQGWPNEINIRTDDPQAAGPVLDKVADHVQAFVADNRGKEMLITPRGVRLVHRLCESDRGHYLMTRLPRFDGDQVPFETVDPLIQQAIAVAESLKDMPNDQAD</sequence>
<dbReference type="EMBL" id="FRBR01000009">
    <property type="protein sequence ID" value="SHM06341.1"/>
    <property type="molecule type" value="Genomic_DNA"/>
</dbReference>
<dbReference type="OrthoDB" id="7990319at2"/>
<accession>A0A1M7FQI0</accession>
<dbReference type="AlphaFoldDB" id="A0A1M7FQI0"/>
<gene>
    <name evidence="1" type="ORF">SAMN05444398_10987</name>
</gene>
<protein>
    <submittedName>
        <fullName evidence="1">Uncharacterized protein</fullName>
    </submittedName>
</protein>
<dbReference type="RefSeq" id="WP_073035553.1">
    <property type="nucleotide sequence ID" value="NZ_BMLR01000010.1"/>
</dbReference>
<keyword evidence="2" id="KW-1185">Reference proteome</keyword>
<dbReference type="Proteomes" id="UP000183974">
    <property type="component" value="Unassembled WGS sequence"/>
</dbReference>
<reference evidence="1 2" key="1">
    <citation type="submission" date="2016-11" db="EMBL/GenBank/DDBJ databases">
        <authorList>
            <person name="Jaros S."/>
            <person name="Januszkiewicz K."/>
            <person name="Wedrychowicz H."/>
        </authorList>
    </citation>
    <scope>NUCLEOTIDE SEQUENCE [LARGE SCALE GENOMIC DNA]</scope>
    <source>
        <strain evidence="1 2">DSM 29589</strain>
    </source>
</reference>
<proteinExistence type="predicted"/>
<evidence type="ECO:0000313" key="1">
    <source>
        <dbReference type="EMBL" id="SHM06341.1"/>
    </source>
</evidence>
<name>A0A1M7FQI0_9RHOB</name>
<organism evidence="1 2">
    <name type="scientific">Roseovarius pacificus</name>
    <dbReference type="NCBI Taxonomy" id="337701"/>
    <lineage>
        <taxon>Bacteria</taxon>
        <taxon>Pseudomonadati</taxon>
        <taxon>Pseudomonadota</taxon>
        <taxon>Alphaproteobacteria</taxon>
        <taxon>Rhodobacterales</taxon>
        <taxon>Roseobacteraceae</taxon>
        <taxon>Roseovarius</taxon>
    </lineage>
</organism>